<dbReference type="PANTHER" id="PTHR45661:SF3">
    <property type="entry name" value="IG-LIKE DOMAIN-CONTAINING PROTEIN"/>
    <property type="match status" value="1"/>
</dbReference>
<keyword evidence="1" id="KW-0732">Signal</keyword>
<dbReference type="Pfam" id="PF13306">
    <property type="entry name" value="LRR_5"/>
    <property type="match status" value="4"/>
</dbReference>
<dbReference type="InterPro" id="IPR053139">
    <property type="entry name" value="Surface_bspA-like"/>
</dbReference>
<accession>W0FJ74</accession>
<dbReference type="PANTHER" id="PTHR45661">
    <property type="entry name" value="SURFACE ANTIGEN"/>
    <property type="match status" value="1"/>
</dbReference>
<evidence type="ECO:0000256" key="1">
    <source>
        <dbReference type="SAM" id="SignalP"/>
    </source>
</evidence>
<dbReference type="AlphaFoldDB" id="W0FJ74"/>
<dbReference type="InterPro" id="IPR026906">
    <property type="entry name" value="LRR_5"/>
</dbReference>
<dbReference type="InterPro" id="IPR032675">
    <property type="entry name" value="LRR_dom_sf"/>
</dbReference>
<sequence>MIAFVLCLVLATVCCVAAGEGTQETKNPYDFAFEPNGEGTAVITGVWPGWDPDSSGYAPSVSPVSVTIPREVRGYTVTELSLFNFEGVGIGYRDGSSPGNSHPLESTRQITLPDTLRRIDTYCFAYCRSLREIVIPEGVEEIGDYAFFGCEKLSSVTFPSTLRRIGANAFYRCKGLTSVVLPEGLEEIGEEAFMSCEALAEVDLQGSNVRIGRDAFVLTPVREKMEGRDAGGNTEIIGDRFTVVRQDDRVILTSVNEDGPFQENIDIPEGITGMDFSTQTLYRLGGQHVRIPASMTEDFRFEKGVPHDIYWVVAEGNPRYRAADGMLIDETRHTVISGVQSGKVVIPEGVEIIGEHAFDYCRVNELVLPESLREIGAYAFYQNDGLSSVSFPASLEKIHASAFLYTQVKVLPPCVLKLESEPHLLERMDGIDSRDGKWKYILFTDDSCAITGYNPPEKAKGTLAVPDRIDGHPVAAVLGTVSYCYLYDALKIPEGVRLLAQYAFNNFTVLKVQLPKSLEEVHPDAFHLCYKLEFTDQQAARFPDANPNKAPFAYRIMADGTVRVIKWKNSGAKTAEIPGEVEGRPVTSIGPGAFREVKAETVIIPDSVRIIGCQAFSRCGSLKKVVLPEGLEYIGAEAFIRCTNLSDITFPSGLTYLGDNAFIRVPVKKAILPEGLKYLGAAAFRSGGECTKVYLPGTLEYVGPLAFQFQEKLKDVTVAEGIRKIGSGTFASCGITKLVLPQSLKTLEEGAFARCESLQSVDAGGCEYIGEEAFAFCPKLKSLVLGENLQHMMNGAFLDHGLKEIILPASVQTVGDSALFPMNTKGALKVTLKGEIPGMSKYAFAAMGSGKGKLVWPAKLTLQYPASADSTAGILKEFMKENGIKENAWKLVRQDP</sequence>
<evidence type="ECO:0000313" key="2">
    <source>
        <dbReference type="EMBL" id="AHF24911.1"/>
    </source>
</evidence>
<feature type="signal peptide" evidence="1">
    <location>
        <begin position="1"/>
        <end position="17"/>
    </location>
</feature>
<name>W0FJ74_9BACT</name>
<dbReference type="EMBL" id="KC246810">
    <property type="protein sequence ID" value="AHF24911.1"/>
    <property type="molecule type" value="Genomic_DNA"/>
</dbReference>
<feature type="chain" id="PRO_5004788678" evidence="1">
    <location>
        <begin position="18"/>
        <end position="896"/>
    </location>
</feature>
<reference evidence="2" key="1">
    <citation type="journal article" date="2013" name="PLoS ONE">
        <title>Metagenomic insights into the carbohydrate-active enzymes carried by the microorganisms adhering to solid digesta in the rumen of cows.</title>
        <authorList>
            <person name="Wang L."/>
            <person name="Hatem A."/>
            <person name="Catalyurek U.V."/>
            <person name="Morrison M."/>
            <person name="Yu Z."/>
        </authorList>
    </citation>
    <scope>NUCLEOTIDE SEQUENCE</scope>
</reference>
<organism evidence="2">
    <name type="scientific">uncultured bacterium Contig203</name>
    <dbReference type="NCBI Taxonomy" id="1393530"/>
    <lineage>
        <taxon>Bacteria</taxon>
        <taxon>environmental samples</taxon>
    </lineage>
</organism>
<dbReference type="SUPFAM" id="SSF52058">
    <property type="entry name" value="L domain-like"/>
    <property type="match status" value="2"/>
</dbReference>
<protein>
    <submittedName>
        <fullName evidence="2">Cell surface protein</fullName>
    </submittedName>
</protein>
<proteinExistence type="predicted"/>
<dbReference type="Gene3D" id="3.80.10.10">
    <property type="entry name" value="Ribonuclease Inhibitor"/>
    <property type="match status" value="5"/>
</dbReference>